<accession>A0A498I8D2</accession>
<evidence type="ECO:0000313" key="3">
    <source>
        <dbReference type="Proteomes" id="UP000290289"/>
    </source>
</evidence>
<name>A0A498I8D2_MALDO</name>
<keyword evidence="1" id="KW-0812">Transmembrane</keyword>
<feature type="transmembrane region" description="Helical" evidence="1">
    <location>
        <begin position="70"/>
        <end position="89"/>
    </location>
</feature>
<keyword evidence="1" id="KW-1133">Transmembrane helix</keyword>
<gene>
    <name evidence="2" type="ORF">DVH24_039752</name>
</gene>
<protein>
    <submittedName>
        <fullName evidence="2">Uncharacterized protein</fullName>
    </submittedName>
</protein>
<organism evidence="2 3">
    <name type="scientific">Malus domestica</name>
    <name type="common">Apple</name>
    <name type="synonym">Pyrus malus</name>
    <dbReference type="NCBI Taxonomy" id="3750"/>
    <lineage>
        <taxon>Eukaryota</taxon>
        <taxon>Viridiplantae</taxon>
        <taxon>Streptophyta</taxon>
        <taxon>Embryophyta</taxon>
        <taxon>Tracheophyta</taxon>
        <taxon>Spermatophyta</taxon>
        <taxon>Magnoliopsida</taxon>
        <taxon>eudicotyledons</taxon>
        <taxon>Gunneridae</taxon>
        <taxon>Pentapetalae</taxon>
        <taxon>rosids</taxon>
        <taxon>fabids</taxon>
        <taxon>Rosales</taxon>
        <taxon>Rosaceae</taxon>
        <taxon>Amygdaloideae</taxon>
        <taxon>Maleae</taxon>
        <taxon>Malus</taxon>
    </lineage>
</organism>
<sequence length="93" mass="10196">MIPSVCGGCACHFWVDFAIHYGFGFSKAAILVGAGQRHVASGCFYFMGTKVFLMFLLLGLLLLMPSCFRLLLVPLLVLLTFVDFTSTVVDQIV</sequence>
<evidence type="ECO:0000313" key="2">
    <source>
        <dbReference type="EMBL" id="RXH77781.1"/>
    </source>
</evidence>
<comment type="caution">
    <text evidence="2">The sequence shown here is derived from an EMBL/GenBank/DDBJ whole genome shotgun (WGS) entry which is preliminary data.</text>
</comment>
<proteinExistence type="predicted"/>
<feature type="transmembrane region" description="Helical" evidence="1">
    <location>
        <begin position="44"/>
        <end position="63"/>
    </location>
</feature>
<dbReference type="Proteomes" id="UP000290289">
    <property type="component" value="Chromosome 14"/>
</dbReference>
<keyword evidence="3" id="KW-1185">Reference proteome</keyword>
<evidence type="ECO:0000256" key="1">
    <source>
        <dbReference type="SAM" id="Phobius"/>
    </source>
</evidence>
<dbReference type="AlphaFoldDB" id="A0A498I8D2"/>
<keyword evidence="1" id="KW-0472">Membrane</keyword>
<dbReference type="EMBL" id="RDQH01000340">
    <property type="protein sequence ID" value="RXH77781.1"/>
    <property type="molecule type" value="Genomic_DNA"/>
</dbReference>
<reference evidence="2 3" key="1">
    <citation type="submission" date="2018-10" db="EMBL/GenBank/DDBJ databases">
        <title>A high-quality apple genome assembly.</title>
        <authorList>
            <person name="Hu J."/>
        </authorList>
    </citation>
    <scope>NUCLEOTIDE SEQUENCE [LARGE SCALE GENOMIC DNA]</scope>
    <source>
        <strain evidence="3">cv. HFTH1</strain>
        <tissue evidence="2">Young leaf</tissue>
    </source>
</reference>